<accession>A0A511YD10</accession>
<evidence type="ECO:0000256" key="8">
    <source>
        <dbReference type="ARBA" id="ARBA00022832"/>
    </source>
</evidence>
<keyword evidence="11" id="KW-0012">Acyltransferase</keyword>
<gene>
    <name evidence="19" type="primary">fabB</name>
    <name evidence="19" type="ORF">CLA01_31600</name>
</gene>
<comment type="similarity">
    <text evidence="2 17">Belongs to the thiolase-like superfamily. Beta-ketoacyl-ACP synthases family.</text>
</comment>
<dbReference type="Pfam" id="PF00109">
    <property type="entry name" value="ketoacyl-synt"/>
    <property type="match status" value="1"/>
</dbReference>
<dbReference type="SUPFAM" id="SSF53901">
    <property type="entry name" value="Thiolase-like"/>
    <property type="match status" value="2"/>
</dbReference>
<organism evidence="19 20">
    <name type="scientific">Chryseobacterium lathyri</name>
    <dbReference type="NCBI Taxonomy" id="395933"/>
    <lineage>
        <taxon>Bacteria</taxon>
        <taxon>Pseudomonadati</taxon>
        <taxon>Bacteroidota</taxon>
        <taxon>Flavobacteriia</taxon>
        <taxon>Flavobacteriales</taxon>
        <taxon>Weeksellaceae</taxon>
        <taxon>Chryseobacterium group</taxon>
        <taxon>Chryseobacterium</taxon>
    </lineage>
</organism>
<evidence type="ECO:0000256" key="10">
    <source>
        <dbReference type="ARBA" id="ARBA00023160"/>
    </source>
</evidence>
<dbReference type="PANTHER" id="PTHR11712">
    <property type="entry name" value="POLYKETIDE SYNTHASE-RELATED"/>
    <property type="match status" value="1"/>
</dbReference>
<evidence type="ECO:0000256" key="13">
    <source>
        <dbReference type="ARBA" id="ARBA00041620"/>
    </source>
</evidence>
<dbReference type="PANTHER" id="PTHR11712:SF306">
    <property type="entry name" value="3-OXOACYL-[ACYL-CARRIER-PROTEIN] SYNTHASE 1"/>
    <property type="match status" value="1"/>
</dbReference>
<dbReference type="SMART" id="SM00825">
    <property type="entry name" value="PKS_KS"/>
    <property type="match status" value="1"/>
</dbReference>
<dbReference type="InterPro" id="IPR018201">
    <property type="entry name" value="Ketoacyl_synth_AS"/>
</dbReference>
<dbReference type="GO" id="GO:0006633">
    <property type="term" value="P:fatty acid biosynthetic process"/>
    <property type="evidence" value="ECO:0007669"/>
    <property type="project" value="UniProtKB-KW"/>
</dbReference>
<comment type="catalytic activity">
    <reaction evidence="15">
        <text>(3Z)-decenoyl-[ACP] + malonyl-[ACP] + H(+) = 3-oxo-(5Z)-dodecenoyl-[ACP] + holo-[ACP] + CO2</text>
        <dbReference type="Rhea" id="RHEA:54940"/>
        <dbReference type="Rhea" id="RHEA-COMP:9623"/>
        <dbReference type="Rhea" id="RHEA-COMP:9685"/>
        <dbReference type="Rhea" id="RHEA-COMP:9927"/>
        <dbReference type="Rhea" id="RHEA-COMP:14042"/>
        <dbReference type="ChEBI" id="CHEBI:15378"/>
        <dbReference type="ChEBI" id="CHEBI:16526"/>
        <dbReference type="ChEBI" id="CHEBI:64479"/>
        <dbReference type="ChEBI" id="CHEBI:78449"/>
        <dbReference type="ChEBI" id="CHEBI:78798"/>
        <dbReference type="ChEBI" id="CHEBI:138410"/>
    </reaction>
    <physiologicalReaction direction="left-to-right" evidence="15">
        <dbReference type="Rhea" id="RHEA:54941"/>
    </physiologicalReaction>
</comment>
<evidence type="ECO:0000313" key="19">
    <source>
        <dbReference type="EMBL" id="GEN73088.1"/>
    </source>
</evidence>
<evidence type="ECO:0000256" key="1">
    <source>
        <dbReference type="ARBA" id="ARBA00004496"/>
    </source>
</evidence>
<evidence type="ECO:0000256" key="2">
    <source>
        <dbReference type="ARBA" id="ARBA00008467"/>
    </source>
</evidence>
<keyword evidence="10" id="KW-0275">Fatty acid biosynthesis</keyword>
<evidence type="ECO:0000256" key="17">
    <source>
        <dbReference type="RuleBase" id="RU003694"/>
    </source>
</evidence>
<dbReference type="InterPro" id="IPR016039">
    <property type="entry name" value="Thiolase-like"/>
</dbReference>
<feature type="domain" description="Ketosynthase family 3 (KS3)" evidence="18">
    <location>
        <begin position="2"/>
        <end position="404"/>
    </location>
</feature>
<dbReference type="GO" id="GO:0005829">
    <property type="term" value="C:cytosol"/>
    <property type="evidence" value="ECO:0007669"/>
    <property type="project" value="TreeGrafter"/>
</dbReference>
<dbReference type="InterPro" id="IPR020841">
    <property type="entry name" value="PKS_Beta-ketoAc_synthase_dom"/>
</dbReference>
<dbReference type="PROSITE" id="PS00606">
    <property type="entry name" value="KS3_1"/>
    <property type="match status" value="1"/>
</dbReference>
<evidence type="ECO:0000256" key="7">
    <source>
        <dbReference type="ARBA" id="ARBA00022679"/>
    </source>
</evidence>
<comment type="catalytic activity">
    <reaction evidence="16">
        <text>a fatty acyl-[ACP] + malonyl-[ACP] + H(+) = a 3-oxoacyl-[ACP] + holo-[ACP] + CO2</text>
        <dbReference type="Rhea" id="RHEA:22836"/>
        <dbReference type="Rhea" id="RHEA-COMP:9623"/>
        <dbReference type="Rhea" id="RHEA-COMP:9685"/>
        <dbReference type="Rhea" id="RHEA-COMP:9916"/>
        <dbReference type="Rhea" id="RHEA-COMP:14125"/>
        <dbReference type="ChEBI" id="CHEBI:15378"/>
        <dbReference type="ChEBI" id="CHEBI:16526"/>
        <dbReference type="ChEBI" id="CHEBI:64479"/>
        <dbReference type="ChEBI" id="CHEBI:78449"/>
        <dbReference type="ChEBI" id="CHEBI:78776"/>
        <dbReference type="ChEBI" id="CHEBI:138651"/>
        <dbReference type="EC" id="2.3.1.41"/>
    </reaction>
    <physiologicalReaction direction="left-to-right" evidence="16">
        <dbReference type="Rhea" id="RHEA:22837"/>
    </physiologicalReaction>
</comment>
<dbReference type="Gene3D" id="3.40.47.10">
    <property type="match status" value="1"/>
</dbReference>
<dbReference type="PROSITE" id="PS00098">
    <property type="entry name" value="THIOLASE_1"/>
    <property type="match status" value="1"/>
</dbReference>
<evidence type="ECO:0000256" key="4">
    <source>
        <dbReference type="ARBA" id="ARBA00013191"/>
    </source>
</evidence>
<dbReference type="Proteomes" id="UP000321150">
    <property type="component" value="Unassembled WGS sequence"/>
</dbReference>
<evidence type="ECO:0000256" key="5">
    <source>
        <dbReference type="ARBA" id="ARBA00022490"/>
    </source>
</evidence>
<evidence type="ECO:0000256" key="3">
    <source>
        <dbReference type="ARBA" id="ARBA00011738"/>
    </source>
</evidence>
<keyword evidence="6" id="KW-0444">Lipid biosynthesis</keyword>
<dbReference type="CDD" id="cd00834">
    <property type="entry name" value="KAS_I_II"/>
    <property type="match status" value="1"/>
</dbReference>
<evidence type="ECO:0000256" key="14">
    <source>
        <dbReference type="ARBA" id="ARBA00042143"/>
    </source>
</evidence>
<dbReference type="PROSITE" id="PS51257">
    <property type="entry name" value="PROKAR_LIPOPROTEIN"/>
    <property type="match status" value="1"/>
</dbReference>
<keyword evidence="5" id="KW-0963">Cytoplasm</keyword>
<evidence type="ECO:0000256" key="9">
    <source>
        <dbReference type="ARBA" id="ARBA00023098"/>
    </source>
</evidence>
<name>A0A511YD10_9FLAO</name>
<protein>
    <recommendedName>
        <fullName evidence="12">3-oxoacyl-[acyl-carrier-protein] synthase 1</fullName>
        <ecNumber evidence="4">2.3.1.41</ecNumber>
    </recommendedName>
    <alternativeName>
        <fullName evidence="13">3-oxoacyl-[acyl-carrier-protein] synthase I</fullName>
    </alternativeName>
    <alternativeName>
        <fullName evidence="14">Beta-ketoacyl-ACP synthase I</fullName>
    </alternativeName>
</protein>
<dbReference type="EMBL" id="BJYI01000012">
    <property type="protein sequence ID" value="GEN73088.1"/>
    <property type="molecule type" value="Genomic_DNA"/>
</dbReference>
<comment type="subcellular location">
    <subcellularLocation>
        <location evidence="1">Cytoplasm</location>
    </subcellularLocation>
</comment>
<evidence type="ECO:0000256" key="11">
    <source>
        <dbReference type="ARBA" id="ARBA00023315"/>
    </source>
</evidence>
<keyword evidence="8" id="KW-0276">Fatty acid metabolism</keyword>
<dbReference type="InterPro" id="IPR020615">
    <property type="entry name" value="Thiolase_acyl_enz_int_AS"/>
</dbReference>
<evidence type="ECO:0000256" key="15">
    <source>
        <dbReference type="ARBA" id="ARBA00048121"/>
    </source>
</evidence>
<evidence type="ECO:0000313" key="20">
    <source>
        <dbReference type="Proteomes" id="UP000321150"/>
    </source>
</evidence>
<dbReference type="InterPro" id="IPR000794">
    <property type="entry name" value="Beta-ketoacyl_synthase"/>
</dbReference>
<reference evidence="19 20" key="1">
    <citation type="submission" date="2019-07" db="EMBL/GenBank/DDBJ databases">
        <title>Whole genome shotgun sequence of Chryseobacterium lathyri NBRC 105250.</title>
        <authorList>
            <person name="Hosoyama A."/>
            <person name="Uohara A."/>
            <person name="Ohji S."/>
            <person name="Ichikawa N."/>
        </authorList>
    </citation>
    <scope>NUCLEOTIDE SEQUENCE [LARGE SCALE GENOMIC DNA]</scope>
    <source>
        <strain evidence="19 20">NBRC 105250</strain>
    </source>
</reference>
<comment type="caution">
    <text evidence="19">The sequence shown here is derived from an EMBL/GenBank/DDBJ whole genome shotgun (WGS) entry which is preliminary data.</text>
</comment>
<dbReference type="RefSeq" id="WP_111958633.1">
    <property type="nucleotide sequence ID" value="NZ_BJYI01000012.1"/>
</dbReference>
<dbReference type="EC" id="2.3.1.41" evidence="4"/>
<keyword evidence="7 17" id="KW-0808">Transferase</keyword>
<evidence type="ECO:0000259" key="18">
    <source>
        <dbReference type="PROSITE" id="PS52004"/>
    </source>
</evidence>
<dbReference type="AlphaFoldDB" id="A0A511YD10"/>
<evidence type="ECO:0000256" key="6">
    <source>
        <dbReference type="ARBA" id="ARBA00022516"/>
    </source>
</evidence>
<dbReference type="Pfam" id="PF02801">
    <property type="entry name" value="Ketoacyl-synt_C"/>
    <property type="match status" value="1"/>
</dbReference>
<dbReference type="GO" id="GO:0004315">
    <property type="term" value="F:3-oxoacyl-[acyl-carrier-protein] synthase activity"/>
    <property type="evidence" value="ECO:0007669"/>
    <property type="project" value="UniProtKB-EC"/>
</dbReference>
<evidence type="ECO:0000256" key="12">
    <source>
        <dbReference type="ARBA" id="ARBA00039450"/>
    </source>
</evidence>
<dbReference type="OrthoDB" id="9808669at2"/>
<evidence type="ECO:0000256" key="16">
    <source>
        <dbReference type="ARBA" id="ARBA00048506"/>
    </source>
</evidence>
<dbReference type="PROSITE" id="PS52004">
    <property type="entry name" value="KS3_2"/>
    <property type="match status" value="1"/>
</dbReference>
<dbReference type="InterPro" id="IPR014030">
    <property type="entry name" value="Ketoacyl_synth_N"/>
</dbReference>
<sequence length="406" mass="43509">MENRVVITGMGIYSCIGTSLEEVRESLYQGKSGIALVQERKEFGFRSGLTGVVPKPDLKNLLNRRQRVSMGEESEYAYLATSDALQQAGIDQDFLDSHEVGILYGNDSVSQAVVESIDIAREKKDTTLMGSGAIFKSMNSTVTMNLSTIFKLKGINLTISAACASGSHSLGLAYMMIRNGFQDMIICGGAQETNKYSMASFDGLGVFSVREDEPTKASRPFDTGRDGLIPSGGAASLIVESLESAQKRGATILAEIVGYGFSSNGGHISTPNVDGPALAMDRALKQSGLKAEDIDYINAHATSTPIGDANEAKAIYEIFGSDVPVSSTKSMTGHECWMAGASEVVYSILMMQNDFVAPNINLENPDDEAKKINLVSKTKNQKIDVFLSNSFGFGGTNSALIVKKFD</sequence>
<comment type="subunit">
    <text evidence="3">Homodimer.</text>
</comment>
<proteinExistence type="inferred from homology"/>
<keyword evidence="9" id="KW-0443">Lipid metabolism</keyword>
<dbReference type="InterPro" id="IPR014031">
    <property type="entry name" value="Ketoacyl_synth_C"/>
</dbReference>